<sequence length="206" mass="22451">GSVVISQVRPQNAEGQPHNAPANIPKPLVRFYSGEPEVLGTTQIFVGIILLSIGIVFVILEHRSDEPRIVTLSGVPIWSGILFIISGSLSVSASRKPTAGKITASLVINIFSSLFASSGVIMSAHDVGTEHSYRIQYWTLTYCAYYSNDPLCIGAFTPWPVGGGLLSYVLLLFLLMLCISLSTSVFACRTVCRTSFEETVSHRLWR</sequence>
<dbReference type="InterPro" id="IPR007237">
    <property type="entry name" value="CD20-like"/>
</dbReference>
<evidence type="ECO:0000313" key="8">
    <source>
        <dbReference type="EMBL" id="KAG9466643.1"/>
    </source>
</evidence>
<evidence type="ECO:0000256" key="6">
    <source>
        <dbReference type="SAM" id="MobiDB-lite"/>
    </source>
</evidence>
<feature type="region of interest" description="Disordered" evidence="6">
    <location>
        <begin position="1"/>
        <end position="21"/>
    </location>
</feature>
<proteinExistence type="inferred from homology"/>
<comment type="similarity">
    <text evidence="2">Belongs to the MS4A family.</text>
</comment>
<dbReference type="PANTHER" id="PTHR23320:SF128">
    <property type="entry name" value="MEMBRANE-SPANNING 4-DOMAINS SUBFAMILY A MEMBER 4A"/>
    <property type="match status" value="1"/>
</dbReference>
<keyword evidence="5 7" id="KW-0472">Membrane</keyword>
<comment type="caution">
    <text evidence="8">The sequence shown here is derived from an EMBL/GenBank/DDBJ whole genome shotgun (WGS) entry which is preliminary data.</text>
</comment>
<reference evidence="8" key="1">
    <citation type="thesis" date="2020" institute="ProQuest LLC" country="789 East Eisenhower Parkway, Ann Arbor, MI, USA">
        <title>Comparative Genomics and Chromosome Evolution.</title>
        <authorList>
            <person name="Mudd A.B."/>
        </authorList>
    </citation>
    <scope>NUCLEOTIDE SEQUENCE</scope>
    <source>
        <strain evidence="8">HN-11 Male</strain>
        <tissue evidence="8">Kidney and liver</tissue>
    </source>
</reference>
<evidence type="ECO:0000256" key="4">
    <source>
        <dbReference type="ARBA" id="ARBA00022989"/>
    </source>
</evidence>
<evidence type="ECO:0000256" key="1">
    <source>
        <dbReference type="ARBA" id="ARBA00004141"/>
    </source>
</evidence>
<dbReference type="GO" id="GO:0016020">
    <property type="term" value="C:membrane"/>
    <property type="evidence" value="ECO:0007669"/>
    <property type="project" value="UniProtKB-SubCell"/>
</dbReference>
<name>A0A8J6EBH8_ELECQ</name>
<dbReference type="OrthoDB" id="10071849at2759"/>
<dbReference type="EMBL" id="WNTK01001928">
    <property type="protein sequence ID" value="KAG9466643.1"/>
    <property type="molecule type" value="Genomic_DNA"/>
</dbReference>
<accession>A0A8J6EBH8</accession>
<feature type="non-terminal residue" evidence="8">
    <location>
        <position position="206"/>
    </location>
</feature>
<feature type="transmembrane region" description="Helical" evidence="7">
    <location>
        <begin position="165"/>
        <end position="188"/>
    </location>
</feature>
<comment type="subcellular location">
    <subcellularLocation>
        <location evidence="1">Membrane</location>
        <topology evidence="1">Multi-pass membrane protein</topology>
    </subcellularLocation>
</comment>
<feature type="transmembrane region" description="Helical" evidence="7">
    <location>
        <begin position="38"/>
        <end position="60"/>
    </location>
</feature>
<keyword evidence="4 7" id="KW-1133">Transmembrane helix</keyword>
<evidence type="ECO:0000256" key="5">
    <source>
        <dbReference type="ARBA" id="ARBA00023136"/>
    </source>
</evidence>
<dbReference type="Proteomes" id="UP000770717">
    <property type="component" value="Unassembled WGS sequence"/>
</dbReference>
<gene>
    <name evidence="8" type="ORF">GDO78_016324</name>
</gene>
<keyword evidence="3 7" id="KW-0812">Transmembrane</keyword>
<evidence type="ECO:0000256" key="7">
    <source>
        <dbReference type="SAM" id="Phobius"/>
    </source>
</evidence>
<dbReference type="Pfam" id="PF04103">
    <property type="entry name" value="CD20"/>
    <property type="match status" value="1"/>
</dbReference>
<organism evidence="8 9">
    <name type="scientific">Eleutherodactylus coqui</name>
    <name type="common">Puerto Rican coqui</name>
    <dbReference type="NCBI Taxonomy" id="57060"/>
    <lineage>
        <taxon>Eukaryota</taxon>
        <taxon>Metazoa</taxon>
        <taxon>Chordata</taxon>
        <taxon>Craniata</taxon>
        <taxon>Vertebrata</taxon>
        <taxon>Euteleostomi</taxon>
        <taxon>Amphibia</taxon>
        <taxon>Batrachia</taxon>
        <taxon>Anura</taxon>
        <taxon>Neobatrachia</taxon>
        <taxon>Hyloidea</taxon>
        <taxon>Eleutherodactylidae</taxon>
        <taxon>Eleutherodactylinae</taxon>
        <taxon>Eleutherodactylus</taxon>
        <taxon>Eleutherodactylus</taxon>
    </lineage>
</organism>
<dbReference type="PANTHER" id="PTHR23320">
    <property type="entry name" value="MEMBRANE-SPANNING 4-DOMAINS SUBFAMILY A MS4A -RELATED"/>
    <property type="match status" value="1"/>
</dbReference>
<feature type="compositionally biased region" description="Polar residues" evidence="6">
    <location>
        <begin position="1"/>
        <end position="14"/>
    </location>
</feature>
<protein>
    <submittedName>
        <fullName evidence="8">Uncharacterized protein</fullName>
    </submittedName>
</protein>
<evidence type="ECO:0000256" key="3">
    <source>
        <dbReference type="ARBA" id="ARBA00022692"/>
    </source>
</evidence>
<evidence type="ECO:0000313" key="9">
    <source>
        <dbReference type="Proteomes" id="UP000770717"/>
    </source>
</evidence>
<keyword evidence="9" id="KW-1185">Reference proteome</keyword>
<dbReference type="InterPro" id="IPR030417">
    <property type="entry name" value="MS4A"/>
</dbReference>
<feature type="transmembrane region" description="Helical" evidence="7">
    <location>
        <begin position="103"/>
        <end position="124"/>
    </location>
</feature>
<evidence type="ECO:0000256" key="2">
    <source>
        <dbReference type="ARBA" id="ARBA00009565"/>
    </source>
</evidence>
<feature type="transmembrane region" description="Helical" evidence="7">
    <location>
        <begin position="72"/>
        <end position="91"/>
    </location>
</feature>
<dbReference type="AlphaFoldDB" id="A0A8J6EBH8"/>